<evidence type="ECO:0000259" key="3">
    <source>
        <dbReference type="Pfam" id="PF00755"/>
    </source>
</evidence>
<keyword evidence="5" id="KW-1185">Reference proteome</keyword>
<feature type="compositionally biased region" description="Low complexity" evidence="2">
    <location>
        <begin position="1"/>
        <end position="21"/>
    </location>
</feature>
<dbReference type="InterPro" id="IPR039551">
    <property type="entry name" value="Cho/carn_acyl_trans"/>
</dbReference>
<evidence type="ECO:0000256" key="1">
    <source>
        <dbReference type="ARBA" id="ARBA00005232"/>
    </source>
</evidence>
<dbReference type="EMBL" id="JABBWE010000003">
    <property type="protein sequence ID" value="KAG1804897.1"/>
    <property type="molecule type" value="Genomic_DNA"/>
</dbReference>
<dbReference type="Pfam" id="PF00755">
    <property type="entry name" value="Carn_acyltransf"/>
    <property type="match status" value="1"/>
</dbReference>
<dbReference type="GeneID" id="64599409"/>
<dbReference type="Gene3D" id="3.30.559.10">
    <property type="entry name" value="Chloramphenicol acetyltransferase-like domain"/>
    <property type="match status" value="1"/>
</dbReference>
<gene>
    <name evidence="4" type="ORF">HD556DRAFT_1437061</name>
</gene>
<dbReference type="Proteomes" id="UP000719766">
    <property type="component" value="Unassembled WGS sequence"/>
</dbReference>
<dbReference type="PANTHER" id="PTHR22589:SF107">
    <property type="entry name" value="CHOLINE_CARNITINE ACYLTRANSFERASE DOMAIN-CONTAINING PROTEIN"/>
    <property type="match status" value="1"/>
</dbReference>
<dbReference type="SUPFAM" id="SSF52777">
    <property type="entry name" value="CoA-dependent acyltransferases"/>
    <property type="match status" value="1"/>
</dbReference>
<reference evidence="4" key="1">
    <citation type="journal article" date="2020" name="New Phytol.">
        <title>Comparative genomics reveals dynamic genome evolution in host specialist ectomycorrhizal fungi.</title>
        <authorList>
            <person name="Lofgren L.A."/>
            <person name="Nguyen N.H."/>
            <person name="Vilgalys R."/>
            <person name="Ruytinx J."/>
            <person name="Liao H.L."/>
            <person name="Branco S."/>
            <person name="Kuo A."/>
            <person name="LaButti K."/>
            <person name="Lipzen A."/>
            <person name="Andreopoulos W."/>
            <person name="Pangilinan J."/>
            <person name="Riley R."/>
            <person name="Hundley H."/>
            <person name="Na H."/>
            <person name="Barry K."/>
            <person name="Grigoriev I.V."/>
            <person name="Stajich J.E."/>
            <person name="Kennedy P.G."/>
        </authorList>
    </citation>
    <scope>NUCLEOTIDE SEQUENCE</scope>
    <source>
        <strain evidence="4">S12</strain>
    </source>
</reference>
<name>A0A9P7J697_9AGAM</name>
<feature type="region of interest" description="Disordered" evidence="2">
    <location>
        <begin position="1"/>
        <end position="31"/>
    </location>
</feature>
<evidence type="ECO:0000256" key="2">
    <source>
        <dbReference type="SAM" id="MobiDB-lite"/>
    </source>
</evidence>
<dbReference type="PANTHER" id="PTHR22589">
    <property type="entry name" value="CARNITINE O-ACYLTRANSFERASE"/>
    <property type="match status" value="1"/>
</dbReference>
<dbReference type="OrthoDB" id="240216at2759"/>
<sequence length="140" mass="15269">MLEELPATSTSSSDSPSKSGPTDPPQKRTHPLFADLLFSRSQEWKLSTSGLSAGDQFRGTGFGAGWEDGYGINYLIALNHIKLCVESKFSSALTFTNKFKQHIADALRDMCAICEAGELELKDKKKKSVDGADARVQARL</sequence>
<feature type="domain" description="Choline/carnitine acyltransferase" evidence="3">
    <location>
        <begin position="28"/>
        <end position="104"/>
    </location>
</feature>
<evidence type="ECO:0000313" key="4">
    <source>
        <dbReference type="EMBL" id="KAG1804897.1"/>
    </source>
</evidence>
<protein>
    <recommendedName>
        <fullName evidence="3">Choline/carnitine acyltransferase domain-containing protein</fullName>
    </recommendedName>
</protein>
<evidence type="ECO:0000313" key="5">
    <source>
        <dbReference type="Proteomes" id="UP000719766"/>
    </source>
</evidence>
<dbReference type="InterPro" id="IPR000542">
    <property type="entry name" value="Carn_acyl_trans"/>
</dbReference>
<dbReference type="RefSeq" id="XP_041166512.1">
    <property type="nucleotide sequence ID" value="XM_041305645.1"/>
</dbReference>
<organism evidence="4 5">
    <name type="scientific">Suillus plorans</name>
    <dbReference type="NCBI Taxonomy" id="116603"/>
    <lineage>
        <taxon>Eukaryota</taxon>
        <taxon>Fungi</taxon>
        <taxon>Dikarya</taxon>
        <taxon>Basidiomycota</taxon>
        <taxon>Agaricomycotina</taxon>
        <taxon>Agaricomycetes</taxon>
        <taxon>Agaricomycetidae</taxon>
        <taxon>Boletales</taxon>
        <taxon>Suillineae</taxon>
        <taxon>Suillaceae</taxon>
        <taxon>Suillus</taxon>
    </lineage>
</organism>
<dbReference type="GO" id="GO:0016746">
    <property type="term" value="F:acyltransferase activity"/>
    <property type="evidence" value="ECO:0007669"/>
    <property type="project" value="InterPro"/>
</dbReference>
<comment type="similarity">
    <text evidence="1">Belongs to the carnitine/choline acetyltransferase family.</text>
</comment>
<dbReference type="InterPro" id="IPR023213">
    <property type="entry name" value="CAT-like_dom_sf"/>
</dbReference>
<comment type="caution">
    <text evidence="4">The sequence shown here is derived from an EMBL/GenBank/DDBJ whole genome shotgun (WGS) entry which is preliminary data.</text>
</comment>
<proteinExistence type="inferred from homology"/>
<accession>A0A9P7J697</accession>
<dbReference type="AlphaFoldDB" id="A0A9P7J697"/>